<evidence type="ECO:0000313" key="7">
    <source>
        <dbReference type="Proteomes" id="UP001253545"/>
    </source>
</evidence>
<organism evidence="6 7">
    <name type="scientific">Glaciecola petra</name>
    <dbReference type="NCBI Taxonomy" id="3075602"/>
    <lineage>
        <taxon>Bacteria</taxon>
        <taxon>Pseudomonadati</taxon>
        <taxon>Pseudomonadota</taxon>
        <taxon>Gammaproteobacteria</taxon>
        <taxon>Alteromonadales</taxon>
        <taxon>Alteromonadaceae</taxon>
        <taxon>Glaciecola</taxon>
    </lineage>
</organism>
<dbReference type="Proteomes" id="UP001253545">
    <property type="component" value="Unassembled WGS sequence"/>
</dbReference>
<dbReference type="SUPFAM" id="SSF53187">
    <property type="entry name" value="Zn-dependent exopeptidases"/>
    <property type="match status" value="1"/>
</dbReference>
<protein>
    <submittedName>
        <fullName evidence="6">Succinylglutamate desuccinylase/aspartoacylase family protein</fullName>
    </submittedName>
</protein>
<dbReference type="Gene3D" id="3.40.630.10">
    <property type="entry name" value="Zn peptidases"/>
    <property type="match status" value="1"/>
</dbReference>
<sequence>MTKNIVSSRISKSYIAVAQNASGRNLNVPVYRISDGLKGPTIYIQSSIHGAEVQGNVVIYHLLQWLKSNTINGEVILVPNCNPVGTNIKAGEYTLGRFDPVNGTNWNRGYYYEKDQVTRFVESVTEDESITSIKERFRAQIDKSIANKLAQNWGLGLAQQLNLKLQQIAVQADYVLDLHNGPVSTRHVYIPEYAKDAATAFSIPHCIFIPNVFAGALDEACFCPWWTLQDALDEKFGSAYDFGVEAFTLEMGSQEVIDFAEGEKDANSILGYLATKNVLHTQDYAPAKMQRLGVYLSDYKTLFTDFGGMVEYCVAPGQHVLSGEVMARILNVDELETDQGMQELRAPCDLIPILHFPSASVLSGTQLYKCFTKYFTLSES</sequence>
<evidence type="ECO:0000259" key="5">
    <source>
        <dbReference type="Pfam" id="PF24827"/>
    </source>
</evidence>
<reference evidence="6 7" key="1">
    <citation type="submission" date="2023-09" db="EMBL/GenBank/DDBJ databases">
        <authorList>
            <person name="Rey-Velasco X."/>
        </authorList>
    </citation>
    <scope>NUCLEOTIDE SEQUENCE [LARGE SCALE GENOMIC DNA]</scope>
    <source>
        <strain evidence="6 7">P117</strain>
    </source>
</reference>
<keyword evidence="2" id="KW-0479">Metal-binding</keyword>
<feature type="domain" description="Succinylglutamate desuccinylase/Aspartoacylase catalytic" evidence="5">
    <location>
        <begin position="38"/>
        <end position="272"/>
    </location>
</feature>
<gene>
    <name evidence="6" type="ORF">RM552_00055</name>
</gene>
<keyword evidence="3" id="KW-0378">Hydrolase</keyword>
<evidence type="ECO:0000313" key="6">
    <source>
        <dbReference type="EMBL" id="MDT0593230.1"/>
    </source>
</evidence>
<evidence type="ECO:0000256" key="4">
    <source>
        <dbReference type="ARBA" id="ARBA00022833"/>
    </source>
</evidence>
<keyword evidence="7" id="KW-1185">Reference proteome</keyword>
<dbReference type="Pfam" id="PF24827">
    <property type="entry name" value="AstE_AspA_cat"/>
    <property type="match status" value="1"/>
</dbReference>
<comment type="caution">
    <text evidence="6">The sequence shown here is derived from an EMBL/GenBank/DDBJ whole genome shotgun (WGS) entry which is preliminary data.</text>
</comment>
<dbReference type="RefSeq" id="WP_311366757.1">
    <property type="nucleotide sequence ID" value="NZ_JAVRHX010000001.1"/>
</dbReference>
<accession>A0ABU2ZKT6</accession>
<dbReference type="EMBL" id="JAVRHX010000001">
    <property type="protein sequence ID" value="MDT0593230.1"/>
    <property type="molecule type" value="Genomic_DNA"/>
</dbReference>
<evidence type="ECO:0000256" key="3">
    <source>
        <dbReference type="ARBA" id="ARBA00022801"/>
    </source>
</evidence>
<keyword evidence="4" id="KW-0862">Zinc</keyword>
<comment type="cofactor">
    <cofactor evidence="1">
        <name>Zn(2+)</name>
        <dbReference type="ChEBI" id="CHEBI:29105"/>
    </cofactor>
</comment>
<name>A0ABU2ZKT6_9ALTE</name>
<evidence type="ECO:0000256" key="2">
    <source>
        <dbReference type="ARBA" id="ARBA00022723"/>
    </source>
</evidence>
<evidence type="ECO:0000256" key="1">
    <source>
        <dbReference type="ARBA" id="ARBA00001947"/>
    </source>
</evidence>
<dbReference type="Gene3D" id="2.40.50.100">
    <property type="match status" value="1"/>
</dbReference>
<dbReference type="InterPro" id="IPR053138">
    <property type="entry name" value="N-alpha-Ac-DABA_deacetylase"/>
</dbReference>
<dbReference type="InterPro" id="IPR055438">
    <property type="entry name" value="AstE_AspA_cat"/>
</dbReference>
<dbReference type="PANTHER" id="PTHR37326">
    <property type="entry name" value="BLL3975 PROTEIN"/>
    <property type="match status" value="1"/>
</dbReference>
<dbReference type="PANTHER" id="PTHR37326:SF1">
    <property type="entry name" value="BLL3975 PROTEIN"/>
    <property type="match status" value="1"/>
</dbReference>
<proteinExistence type="predicted"/>